<organism evidence="1">
    <name type="scientific">Candidatus Enterococcus dunnyi</name>
    <dbReference type="NCBI Taxonomy" id="1834192"/>
    <lineage>
        <taxon>Bacteria</taxon>
        <taxon>Bacillati</taxon>
        <taxon>Bacillota</taxon>
        <taxon>Bacilli</taxon>
        <taxon>Lactobacillales</taxon>
        <taxon>Enterococcaceae</taxon>
        <taxon>Enterococcus</taxon>
    </lineage>
</organism>
<dbReference type="OrthoDB" id="2181865at2"/>
<gene>
    <name evidence="2" type="ORF">A5889_000081</name>
    <name evidence="1" type="ORF">A5889_000771</name>
</gene>
<accession>A0A200JF38</accession>
<reference evidence="2" key="2">
    <citation type="submission" date="2017-05" db="EMBL/GenBank/DDBJ databases">
        <authorList>
            <consortium name="The Broad Institute Genomics Platform"/>
            <consortium name="The Broad Institute Genomic Center for Infectious Diseases"/>
            <person name="Earl A."/>
            <person name="Manson A."/>
            <person name="Schwartman J."/>
            <person name="Gilmore M."/>
            <person name="Abouelleil A."/>
            <person name="Cao P."/>
            <person name="Chapman S."/>
            <person name="Cusick C."/>
            <person name="Shea T."/>
            <person name="Young S."/>
            <person name="Neafsey D."/>
            <person name="Nusbaum C."/>
            <person name="Birren B."/>
        </authorList>
    </citation>
    <scope>NUCLEOTIDE SEQUENCE</scope>
    <source>
        <strain evidence="2">9D6_DIV0238</strain>
    </source>
</reference>
<evidence type="ECO:0000313" key="2">
    <source>
        <dbReference type="EMBL" id="WYJ92602.1"/>
    </source>
</evidence>
<evidence type="ECO:0000313" key="1">
    <source>
        <dbReference type="EMBL" id="OUZ35295.1"/>
    </source>
</evidence>
<dbReference type="RefSeq" id="WP_087639912.1">
    <property type="nucleotide sequence ID" value="NZ_CP147246.1"/>
</dbReference>
<dbReference type="Proteomes" id="UP000196151">
    <property type="component" value="Chromosome"/>
</dbReference>
<evidence type="ECO:0000313" key="3">
    <source>
        <dbReference type="Proteomes" id="UP000196151"/>
    </source>
</evidence>
<dbReference type="AlphaFoldDB" id="A0A200JF38"/>
<dbReference type="EMBL" id="NIBQ01000001">
    <property type="protein sequence ID" value="OUZ35295.1"/>
    <property type="molecule type" value="Genomic_DNA"/>
</dbReference>
<proteinExistence type="predicted"/>
<keyword evidence="3" id="KW-1185">Reference proteome</keyword>
<sequence length="187" mass="22684">MKKTAKLEERKNYLLYEFLEKLNREVPFQNDGRKLEEAFVQQYKMMVNMSFSANILYKGLDYASRLYNHIAKIEYTRLHKFIIHHQFDPQHTEMLLKRIKKAHNELVQNSPRTKKSEGVEIFYGFTGGNRKKYKMNRKAITQMYIVIKKASEQNRLKFAQELWDRGYQKLKMKKAAICWRLKSYTWR</sequence>
<reference evidence="1" key="1">
    <citation type="submission" date="2017-05" db="EMBL/GenBank/DDBJ databases">
        <title>The Genome Sequence of Enterococcus sp. 9D6_DIV0238.</title>
        <authorList>
            <consortium name="The Broad Institute Genomics Platform"/>
            <consortium name="The Broad Institute Genomic Center for Infectious Diseases"/>
            <person name="Earl A."/>
            <person name="Manson A."/>
            <person name="Schwartman J."/>
            <person name="Gilmore M."/>
            <person name="Abouelleil A."/>
            <person name="Cao P."/>
            <person name="Chapman S."/>
            <person name="Cusick C."/>
            <person name="Shea T."/>
            <person name="Young S."/>
            <person name="Neafsey D."/>
            <person name="Nusbaum C."/>
            <person name="Birren B."/>
        </authorList>
    </citation>
    <scope>NUCLEOTIDE SEQUENCE [LARGE SCALE GENOMIC DNA]</scope>
    <source>
        <strain evidence="1">9D6_DIV0238</strain>
    </source>
</reference>
<reference evidence="2" key="3">
    <citation type="submission" date="2024-03" db="EMBL/GenBank/DDBJ databases">
        <title>The Genome Sequence of Enterococcus sp. DIV0238c.</title>
        <authorList>
            <consortium name="The Broad Institute Genomics Platform"/>
            <consortium name="The Broad Institute Microbial Omics Core"/>
            <consortium name="The Broad Institute Genomic Center for Infectious Diseases"/>
            <person name="Earl A."/>
            <person name="Manson A."/>
            <person name="Gilmore M."/>
            <person name="Schwartman J."/>
            <person name="Shea T."/>
            <person name="Abouelleil A."/>
            <person name="Cao P."/>
            <person name="Chapman S."/>
            <person name="Cusick C."/>
            <person name="Young S."/>
            <person name="Neafsey D."/>
            <person name="Nusbaum C."/>
            <person name="Birren B."/>
        </authorList>
    </citation>
    <scope>NUCLEOTIDE SEQUENCE</scope>
    <source>
        <strain evidence="2">9D6_DIV0238</strain>
    </source>
</reference>
<name>A0A200JF38_9ENTE</name>
<dbReference type="EMBL" id="CP147246">
    <property type="protein sequence ID" value="WYJ92602.1"/>
    <property type="molecule type" value="Genomic_DNA"/>
</dbReference>
<protein>
    <submittedName>
        <fullName evidence="1">Uncharacterized protein</fullName>
    </submittedName>
</protein>